<accession>A0A5C3NXI5</accession>
<gene>
    <name evidence="1" type="ORF">K466DRAFT_500817</name>
</gene>
<dbReference type="InParanoid" id="A0A5C3NXI5"/>
<reference evidence="1 2" key="1">
    <citation type="journal article" date="2019" name="Nat. Ecol. Evol.">
        <title>Megaphylogeny resolves global patterns of mushroom evolution.</title>
        <authorList>
            <person name="Varga T."/>
            <person name="Krizsan K."/>
            <person name="Foldi C."/>
            <person name="Dima B."/>
            <person name="Sanchez-Garcia M."/>
            <person name="Sanchez-Ramirez S."/>
            <person name="Szollosi G.J."/>
            <person name="Szarkandi J.G."/>
            <person name="Papp V."/>
            <person name="Albert L."/>
            <person name="Andreopoulos W."/>
            <person name="Angelini C."/>
            <person name="Antonin V."/>
            <person name="Barry K.W."/>
            <person name="Bougher N.L."/>
            <person name="Buchanan P."/>
            <person name="Buyck B."/>
            <person name="Bense V."/>
            <person name="Catcheside P."/>
            <person name="Chovatia M."/>
            <person name="Cooper J."/>
            <person name="Damon W."/>
            <person name="Desjardin D."/>
            <person name="Finy P."/>
            <person name="Geml J."/>
            <person name="Haridas S."/>
            <person name="Hughes K."/>
            <person name="Justo A."/>
            <person name="Karasinski D."/>
            <person name="Kautmanova I."/>
            <person name="Kiss B."/>
            <person name="Kocsube S."/>
            <person name="Kotiranta H."/>
            <person name="LaButti K.M."/>
            <person name="Lechner B.E."/>
            <person name="Liimatainen K."/>
            <person name="Lipzen A."/>
            <person name="Lukacs Z."/>
            <person name="Mihaltcheva S."/>
            <person name="Morgado L.N."/>
            <person name="Niskanen T."/>
            <person name="Noordeloos M.E."/>
            <person name="Ohm R.A."/>
            <person name="Ortiz-Santana B."/>
            <person name="Ovrebo C."/>
            <person name="Racz N."/>
            <person name="Riley R."/>
            <person name="Savchenko A."/>
            <person name="Shiryaev A."/>
            <person name="Soop K."/>
            <person name="Spirin V."/>
            <person name="Szebenyi C."/>
            <person name="Tomsovsky M."/>
            <person name="Tulloss R.E."/>
            <person name="Uehling J."/>
            <person name="Grigoriev I.V."/>
            <person name="Vagvolgyi C."/>
            <person name="Papp T."/>
            <person name="Martin F.M."/>
            <person name="Miettinen O."/>
            <person name="Hibbett D.S."/>
            <person name="Nagy L.G."/>
        </authorList>
    </citation>
    <scope>NUCLEOTIDE SEQUENCE [LARGE SCALE GENOMIC DNA]</scope>
    <source>
        <strain evidence="1 2">HHB13444</strain>
    </source>
</reference>
<evidence type="ECO:0000313" key="2">
    <source>
        <dbReference type="Proteomes" id="UP000308197"/>
    </source>
</evidence>
<dbReference type="STRING" id="1314778.A0A5C3NXI5"/>
<organism evidence="1 2">
    <name type="scientific">Polyporus arcularius HHB13444</name>
    <dbReference type="NCBI Taxonomy" id="1314778"/>
    <lineage>
        <taxon>Eukaryota</taxon>
        <taxon>Fungi</taxon>
        <taxon>Dikarya</taxon>
        <taxon>Basidiomycota</taxon>
        <taxon>Agaricomycotina</taxon>
        <taxon>Agaricomycetes</taxon>
        <taxon>Polyporales</taxon>
        <taxon>Polyporaceae</taxon>
        <taxon>Polyporus</taxon>
    </lineage>
</organism>
<evidence type="ECO:0000313" key="1">
    <source>
        <dbReference type="EMBL" id="TFK82156.1"/>
    </source>
</evidence>
<dbReference type="InterPro" id="IPR036397">
    <property type="entry name" value="RNaseH_sf"/>
</dbReference>
<keyword evidence="2" id="KW-1185">Reference proteome</keyword>
<dbReference type="Proteomes" id="UP000308197">
    <property type="component" value="Unassembled WGS sequence"/>
</dbReference>
<dbReference type="AlphaFoldDB" id="A0A5C3NXI5"/>
<proteinExistence type="predicted"/>
<name>A0A5C3NXI5_9APHY</name>
<dbReference type="EMBL" id="ML211516">
    <property type="protein sequence ID" value="TFK82156.1"/>
    <property type="molecule type" value="Genomic_DNA"/>
</dbReference>
<evidence type="ECO:0008006" key="3">
    <source>
        <dbReference type="Google" id="ProtNLM"/>
    </source>
</evidence>
<protein>
    <recommendedName>
        <fullName evidence="3">Tc1-like transposase DDE domain-containing protein</fullName>
    </recommendedName>
</protein>
<dbReference type="GO" id="GO:0003676">
    <property type="term" value="F:nucleic acid binding"/>
    <property type="evidence" value="ECO:0007669"/>
    <property type="project" value="InterPro"/>
</dbReference>
<dbReference type="Gene3D" id="3.30.420.10">
    <property type="entry name" value="Ribonuclease H-like superfamily/Ribonuclease H"/>
    <property type="match status" value="1"/>
</dbReference>
<sequence>MAGCLLIFLPPYSPDFNPIEEAFSCAIVCGMVKYHIRRHGDPCDLGGLPEVRLMETCMVAVTAEKAQGWYRHSGYRFM</sequence>